<protein>
    <submittedName>
        <fullName evidence="2">Uncharacterized protein</fullName>
    </submittedName>
</protein>
<keyword evidence="1" id="KW-1133">Transmembrane helix</keyword>
<gene>
    <name evidence="2" type="ORF">U9M48_039371</name>
</gene>
<reference evidence="2 3" key="1">
    <citation type="submission" date="2024-02" db="EMBL/GenBank/DDBJ databases">
        <title>High-quality chromosome-scale genome assembly of Pensacola bahiagrass (Paspalum notatum Flugge var. saurae).</title>
        <authorList>
            <person name="Vega J.M."/>
            <person name="Podio M."/>
            <person name="Orjuela J."/>
            <person name="Siena L.A."/>
            <person name="Pessino S.C."/>
            <person name="Combes M.C."/>
            <person name="Mariac C."/>
            <person name="Albertini E."/>
            <person name="Pupilli F."/>
            <person name="Ortiz J.P.A."/>
            <person name="Leblanc O."/>
        </authorList>
    </citation>
    <scope>NUCLEOTIDE SEQUENCE [LARGE SCALE GENOMIC DNA]</scope>
    <source>
        <strain evidence="2">R1</strain>
        <tissue evidence="2">Leaf</tissue>
    </source>
</reference>
<keyword evidence="1" id="KW-0472">Membrane</keyword>
<organism evidence="2 3">
    <name type="scientific">Paspalum notatum var. saurae</name>
    <dbReference type="NCBI Taxonomy" id="547442"/>
    <lineage>
        <taxon>Eukaryota</taxon>
        <taxon>Viridiplantae</taxon>
        <taxon>Streptophyta</taxon>
        <taxon>Embryophyta</taxon>
        <taxon>Tracheophyta</taxon>
        <taxon>Spermatophyta</taxon>
        <taxon>Magnoliopsida</taxon>
        <taxon>Liliopsida</taxon>
        <taxon>Poales</taxon>
        <taxon>Poaceae</taxon>
        <taxon>PACMAD clade</taxon>
        <taxon>Panicoideae</taxon>
        <taxon>Andropogonodae</taxon>
        <taxon>Paspaleae</taxon>
        <taxon>Paspalinae</taxon>
        <taxon>Paspalum</taxon>
    </lineage>
</organism>
<evidence type="ECO:0000256" key="1">
    <source>
        <dbReference type="SAM" id="Phobius"/>
    </source>
</evidence>
<dbReference type="Proteomes" id="UP001341281">
    <property type="component" value="Chromosome 09"/>
</dbReference>
<name>A0AAQ3UJI8_PASNO</name>
<dbReference type="AlphaFoldDB" id="A0AAQ3UJI8"/>
<accession>A0AAQ3UJI8</accession>
<evidence type="ECO:0000313" key="2">
    <source>
        <dbReference type="EMBL" id="WVZ93389.1"/>
    </source>
</evidence>
<sequence>MAAEIRMQGQLPGVAVQPGQEGHWRVAGRPSGLGDGGHGSCGTAIPERAGIPTVARRDSRTRCRSINMMICFILFSGLFCAYYALLMCIGSGLNRRSESSCLPRISKRRSGKEHGVAGRQLQRTPSLAYLHEVDGELAGNLVPLHQQGFYA</sequence>
<evidence type="ECO:0000313" key="3">
    <source>
        <dbReference type="Proteomes" id="UP001341281"/>
    </source>
</evidence>
<keyword evidence="1" id="KW-0812">Transmembrane</keyword>
<keyword evidence="3" id="KW-1185">Reference proteome</keyword>
<dbReference type="EMBL" id="CP144753">
    <property type="protein sequence ID" value="WVZ93389.1"/>
    <property type="molecule type" value="Genomic_DNA"/>
</dbReference>
<proteinExistence type="predicted"/>
<feature type="transmembrane region" description="Helical" evidence="1">
    <location>
        <begin position="66"/>
        <end position="86"/>
    </location>
</feature>